<keyword evidence="1" id="KW-0175">Coiled coil</keyword>
<dbReference type="GO" id="GO:0032467">
    <property type="term" value="P:positive regulation of cytokinesis"/>
    <property type="evidence" value="ECO:0007669"/>
    <property type="project" value="InterPro"/>
</dbReference>
<evidence type="ECO:0000313" key="3">
    <source>
        <dbReference type="EMBL" id="KAK4885453.1"/>
    </source>
</evidence>
<dbReference type="GO" id="GO:0005874">
    <property type="term" value="C:microtubule"/>
    <property type="evidence" value="ECO:0007669"/>
    <property type="project" value="InterPro"/>
</dbReference>
<dbReference type="InterPro" id="IPR026708">
    <property type="entry name" value="CSPP1"/>
</dbReference>
<keyword evidence="4" id="KW-1185">Reference proteome</keyword>
<evidence type="ECO:0000313" key="4">
    <source>
        <dbReference type="Proteomes" id="UP001353858"/>
    </source>
</evidence>
<dbReference type="GO" id="GO:0005813">
    <property type="term" value="C:centrosome"/>
    <property type="evidence" value="ECO:0007669"/>
    <property type="project" value="InterPro"/>
</dbReference>
<dbReference type="Proteomes" id="UP001353858">
    <property type="component" value="Unassembled WGS sequence"/>
</dbReference>
<feature type="region of interest" description="Disordered" evidence="2">
    <location>
        <begin position="390"/>
        <end position="421"/>
    </location>
</feature>
<reference evidence="4" key="1">
    <citation type="submission" date="2023-01" db="EMBL/GenBank/DDBJ databases">
        <title>Key to firefly adult light organ development and bioluminescence: homeobox transcription factors regulate luciferase expression and transportation to peroxisome.</title>
        <authorList>
            <person name="Fu X."/>
        </authorList>
    </citation>
    <scope>NUCLEOTIDE SEQUENCE [LARGE SCALE GENOMIC DNA]</scope>
</reference>
<dbReference type="GO" id="GO:0000922">
    <property type="term" value="C:spindle pole"/>
    <property type="evidence" value="ECO:0007669"/>
    <property type="project" value="InterPro"/>
</dbReference>
<sequence>MSSVDYNLLKLIEEHRIRIHNDKVRLGCVQDSATQLCEFGNENSGECNSSKQKFQTNSKKEENKENFNLDLNDGKDDQNFPLVEPLDLSSCNGSLAKDKQAFIDKLTNSENPLTFRSDAGVNTMLRYGEFSPNNPQLRVAAAPYLGVGEYDQRRVLISKQRQADYKEHISKKNDLIKRKINNFFEQSPSESNIRYNKAVQTDIQNIHNKIVQYELHSQNPAEKELSPQPVYGDNSKMHSNRSPILSRAEHRFSSSQSAAVRPETSKPKSILSSRKTEPRDYTYSYVPSILDGFNYEDRSEFLEKERLKREVYQAELRQQIEEKRRLAALREEQERRERELENRRFEQQLLKMQEEQYREEQYRTQKNQMFRRTSEDWKMYRDEQLERSFRKHADSESSVTSLRNTKVASKPLSHYSPPVSRRVPYSFNVPSTSAFANPTNRYNSPLYDSYKQDSFSRRNFFTRSESVNRDEPRTRSNSFNRYESLSRIDSLQRQESLNLFDSLSIKDSLSRVPRRHSATQQDLSLMRRSPKSQRSDRSSCSRLDDTLPIPVLKAHSPVAKDLKHSIAIDSTKRSTDSVRKLEDRWQVPAVQRNIISHGDPTRDGQGRSILTQLGAIRLQLQKEQLRMDETLRKRGISQPKAV</sequence>
<accession>A0AAN7QN17</accession>
<dbReference type="PANTHER" id="PTHR21616:SF2">
    <property type="entry name" value="CENTROSOME AND SPINDLE POLE-ASSOCIATED PROTEIN 1"/>
    <property type="match status" value="1"/>
</dbReference>
<evidence type="ECO:0000256" key="2">
    <source>
        <dbReference type="SAM" id="MobiDB-lite"/>
    </source>
</evidence>
<dbReference type="PANTHER" id="PTHR21616">
    <property type="entry name" value="CENTROSOME SPINDLE POLE ASSOCIATED PROTEIN"/>
    <property type="match status" value="1"/>
</dbReference>
<feature type="coiled-coil region" evidence="1">
    <location>
        <begin position="302"/>
        <end position="355"/>
    </location>
</feature>
<feature type="region of interest" description="Disordered" evidence="2">
    <location>
        <begin position="510"/>
        <end position="544"/>
    </location>
</feature>
<feature type="region of interest" description="Disordered" evidence="2">
    <location>
        <begin position="218"/>
        <end position="277"/>
    </location>
</feature>
<protein>
    <submittedName>
        <fullName evidence="3">Uncharacterized protein</fullName>
    </submittedName>
</protein>
<gene>
    <name evidence="3" type="ORF">RN001_001724</name>
</gene>
<comment type="caution">
    <text evidence="3">The sequence shown here is derived from an EMBL/GenBank/DDBJ whole genome shotgun (WGS) entry which is preliminary data.</text>
</comment>
<dbReference type="EMBL" id="JARPUR010000001">
    <property type="protein sequence ID" value="KAK4885453.1"/>
    <property type="molecule type" value="Genomic_DNA"/>
</dbReference>
<feature type="compositionally biased region" description="Basic and acidic residues" evidence="2">
    <location>
        <begin position="533"/>
        <end position="544"/>
    </location>
</feature>
<feature type="compositionally biased region" description="Polar residues" evidence="2">
    <location>
        <begin position="396"/>
        <end position="407"/>
    </location>
</feature>
<evidence type="ECO:0000256" key="1">
    <source>
        <dbReference type="SAM" id="Coils"/>
    </source>
</evidence>
<feature type="compositionally biased region" description="Polar residues" evidence="2">
    <location>
        <begin position="42"/>
        <end position="56"/>
    </location>
</feature>
<dbReference type="AlphaFoldDB" id="A0AAN7QN17"/>
<feature type="region of interest" description="Disordered" evidence="2">
    <location>
        <begin position="42"/>
        <end position="62"/>
    </location>
</feature>
<organism evidence="3 4">
    <name type="scientific">Aquatica leii</name>
    <dbReference type="NCBI Taxonomy" id="1421715"/>
    <lineage>
        <taxon>Eukaryota</taxon>
        <taxon>Metazoa</taxon>
        <taxon>Ecdysozoa</taxon>
        <taxon>Arthropoda</taxon>
        <taxon>Hexapoda</taxon>
        <taxon>Insecta</taxon>
        <taxon>Pterygota</taxon>
        <taxon>Neoptera</taxon>
        <taxon>Endopterygota</taxon>
        <taxon>Coleoptera</taxon>
        <taxon>Polyphaga</taxon>
        <taxon>Elateriformia</taxon>
        <taxon>Elateroidea</taxon>
        <taxon>Lampyridae</taxon>
        <taxon>Luciolinae</taxon>
        <taxon>Aquatica</taxon>
    </lineage>
</organism>
<proteinExistence type="predicted"/>
<name>A0AAN7QN17_9COLE</name>